<evidence type="ECO:0000256" key="1">
    <source>
        <dbReference type="SAM" id="SignalP"/>
    </source>
</evidence>
<proteinExistence type="predicted"/>
<evidence type="ECO:0000313" key="3">
    <source>
        <dbReference type="Proteomes" id="UP000247099"/>
    </source>
</evidence>
<keyword evidence="1" id="KW-0732">Signal</keyword>
<accession>A0A317ZIH4</accession>
<dbReference type="Proteomes" id="UP000247099">
    <property type="component" value="Unassembled WGS sequence"/>
</dbReference>
<evidence type="ECO:0000313" key="2">
    <source>
        <dbReference type="EMBL" id="PXA03569.1"/>
    </source>
</evidence>
<feature type="signal peptide" evidence="1">
    <location>
        <begin position="1"/>
        <end position="18"/>
    </location>
</feature>
<dbReference type="AlphaFoldDB" id="A0A317ZIH4"/>
<dbReference type="InParanoid" id="A0A317ZIH4"/>
<gene>
    <name evidence="2" type="ORF">DDZ13_11350</name>
</gene>
<organism evidence="2 3">
    <name type="scientific">Coraliomargarita sinensis</name>
    <dbReference type="NCBI Taxonomy" id="2174842"/>
    <lineage>
        <taxon>Bacteria</taxon>
        <taxon>Pseudomonadati</taxon>
        <taxon>Verrucomicrobiota</taxon>
        <taxon>Opitutia</taxon>
        <taxon>Puniceicoccales</taxon>
        <taxon>Coraliomargaritaceae</taxon>
        <taxon>Coraliomargarita</taxon>
    </lineage>
</organism>
<keyword evidence="3" id="KW-1185">Reference proteome</keyword>
<name>A0A317ZIH4_9BACT</name>
<protein>
    <submittedName>
        <fullName evidence="2">Uncharacterized protein</fullName>
    </submittedName>
</protein>
<feature type="chain" id="PRO_5016245838" evidence="1">
    <location>
        <begin position="19"/>
        <end position="240"/>
    </location>
</feature>
<reference evidence="2 3" key="1">
    <citation type="submission" date="2018-05" db="EMBL/GenBank/DDBJ databases">
        <title>Coraliomargarita sinensis sp. nov., isolated from a marine solar saltern.</title>
        <authorList>
            <person name="Zhou L.Y."/>
        </authorList>
    </citation>
    <scope>NUCLEOTIDE SEQUENCE [LARGE SCALE GENOMIC DNA]</scope>
    <source>
        <strain evidence="2 3">WN38</strain>
    </source>
</reference>
<dbReference type="EMBL" id="QHJQ01000008">
    <property type="protein sequence ID" value="PXA03569.1"/>
    <property type="molecule type" value="Genomic_DNA"/>
</dbReference>
<comment type="caution">
    <text evidence="2">The sequence shown here is derived from an EMBL/GenBank/DDBJ whole genome shotgun (WGS) entry which is preliminary data.</text>
</comment>
<sequence>MKLLLIPLLLFTYLPLSAQQANGEVKRSCRILFLNKPADAPKEAYLYDGKTSHKVLLPSRNFSQIVELPSGPLPDGKLTIGLSPTEVNEPEDFPSGAPSVTLPDTTTDVYLLLAYNPSNQVLPVAIRPINIDDSKLKPGETLWINLTNHKVAAKLGEAQFFIPPMKQTVGPPPLKESGYYKAQFIYQREGKGDFLPIMRKSWWFDATSKNLGFVVGSGGRLPKIFTLRDRRSQVTNGASN</sequence>